<dbReference type="AlphaFoldDB" id="A0A1Y2GLQ4"/>
<proteinExistence type="predicted"/>
<dbReference type="EMBL" id="MCFF01000023">
    <property type="protein sequence ID" value="ORZ13351.1"/>
    <property type="molecule type" value="Genomic_DNA"/>
</dbReference>
<evidence type="ECO:0000313" key="2">
    <source>
        <dbReference type="EMBL" id="ORZ13351.1"/>
    </source>
</evidence>
<feature type="compositionally biased region" description="Low complexity" evidence="1">
    <location>
        <begin position="36"/>
        <end position="54"/>
    </location>
</feature>
<reference evidence="2 3" key="1">
    <citation type="submission" date="2016-07" db="EMBL/GenBank/DDBJ databases">
        <title>Pervasive Adenine N6-methylation of Active Genes in Fungi.</title>
        <authorList>
            <consortium name="DOE Joint Genome Institute"/>
            <person name="Mondo S.J."/>
            <person name="Dannebaum R.O."/>
            <person name="Kuo R.C."/>
            <person name="Labutti K."/>
            <person name="Haridas S."/>
            <person name="Kuo A."/>
            <person name="Salamov A."/>
            <person name="Ahrendt S.R."/>
            <person name="Lipzen A."/>
            <person name="Sullivan W."/>
            <person name="Andreopoulos W.B."/>
            <person name="Clum A."/>
            <person name="Lindquist E."/>
            <person name="Daum C."/>
            <person name="Ramamoorthy G.K."/>
            <person name="Gryganskyi A."/>
            <person name="Culley D."/>
            <person name="Magnuson J.K."/>
            <person name="James T.Y."/>
            <person name="O'Malley M.A."/>
            <person name="Stajich J.E."/>
            <person name="Spatafora J.W."/>
            <person name="Visel A."/>
            <person name="Grigoriev I.V."/>
        </authorList>
    </citation>
    <scope>NUCLEOTIDE SEQUENCE [LARGE SCALE GENOMIC DNA]</scope>
    <source>
        <strain evidence="2 3">NRRL 3116</strain>
    </source>
</reference>
<feature type="region of interest" description="Disordered" evidence="1">
    <location>
        <begin position="1"/>
        <end position="54"/>
    </location>
</feature>
<gene>
    <name evidence="2" type="ORF">BCR41DRAFT_323811</name>
</gene>
<comment type="caution">
    <text evidence="2">The sequence shown here is derived from an EMBL/GenBank/DDBJ whole genome shotgun (WGS) entry which is preliminary data.</text>
</comment>
<dbReference type="InParanoid" id="A0A1Y2GLQ4"/>
<protein>
    <submittedName>
        <fullName evidence="2">Uncharacterized protein</fullName>
    </submittedName>
</protein>
<evidence type="ECO:0000256" key="1">
    <source>
        <dbReference type="SAM" id="MobiDB-lite"/>
    </source>
</evidence>
<name>A0A1Y2GLQ4_9FUNG</name>
<dbReference type="Proteomes" id="UP000193648">
    <property type="component" value="Unassembled WGS sequence"/>
</dbReference>
<dbReference type="RefSeq" id="XP_021880432.1">
    <property type="nucleotide sequence ID" value="XM_022021525.1"/>
</dbReference>
<sequence length="210" mass="23066">MQRDAAPSQIRKKILRPPLLINNSSRKPGTETVGDSSSSHSAVETSTSSSALSTPFNRQLMKPFKSPLMSAFKSPLRQDTSIVSTTDSPSPILMVAKEIANPPGSKKRVSEIVDSDAIKLPKLSGNTPKPKAGLHTALAFKQPTLRTTETTERIVQERCFNVLWRKKSGKKHKSWDGDGMDQQYDYNNYNDNSTIKLGIASSTAFAFIRG</sequence>
<organism evidence="2 3">
    <name type="scientific">Lobosporangium transversale</name>
    <dbReference type="NCBI Taxonomy" id="64571"/>
    <lineage>
        <taxon>Eukaryota</taxon>
        <taxon>Fungi</taxon>
        <taxon>Fungi incertae sedis</taxon>
        <taxon>Mucoromycota</taxon>
        <taxon>Mortierellomycotina</taxon>
        <taxon>Mortierellomycetes</taxon>
        <taxon>Mortierellales</taxon>
        <taxon>Mortierellaceae</taxon>
        <taxon>Lobosporangium</taxon>
    </lineage>
</organism>
<accession>A0A1Y2GLQ4</accession>
<evidence type="ECO:0000313" key="3">
    <source>
        <dbReference type="Proteomes" id="UP000193648"/>
    </source>
</evidence>
<dbReference type="GeneID" id="33563369"/>
<keyword evidence="3" id="KW-1185">Reference proteome</keyword>
<dbReference type="OrthoDB" id="413460at2759"/>